<proteinExistence type="predicted"/>
<sequence>MSYQHMFPGNSGSPDTTTMSDDISWIHVTPSIMPWSMENRPQLVRFGETSGEGDPWSIPRPKMRFIKRKSDLDINLRPAKMHITEEKMAAQLKNMHISNNYIGEQMLSDGLDKPTQADCMLPTLVLSKEVQNLATFQDPLLPDSILKMQKPTRALVLWKPPRGSLTSQILSNVRNQEDEEVDSVNNNPGTPHLNTMTLPRSPSLNTDMEL</sequence>
<dbReference type="AlphaFoldDB" id="A0A1B6HJ05"/>
<reference evidence="2" key="1">
    <citation type="submission" date="2015-11" db="EMBL/GenBank/DDBJ databases">
        <title>De novo transcriptome assembly of four potential Pierce s Disease insect vectors from Arizona vineyards.</title>
        <authorList>
            <person name="Tassone E.E."/>
        </authorList>
    </citation>
    <scope>NUCLEOTIDE SEQUENCE</scope>
</reference>
<name>A0A1B6HJ05_9HEMI</name>
<feature type="compositionally biased region" description="Polar residues" evidence="1">
    <location>
        <begin position="183"/>
        <end position="210"/>
    </location>
</feature>
<evidence type="ECO:0000256" key="1">
    <source>
        <dbReference type="SAM" id="MobiDB-lite"/>
    </source>
</evidence>
<dbReference type="EMBL" id="GECU01033067">
    <property type="protein sequence ID" value="JAS74639.1"/>
    <property type="molecule type" value="Transcribed_RNA"/>
</dbReference>
<accession>A0A1B6HJ05</accession>
<protein>
    <submittedName>
        <fullName evidence="2">Uncharacterized protein</fullName>
    </submittedName>
</protein>
<gene>
    <name evidence="2" type="ORF">g.11825</name>
</gene>
<feature type="region of interest" description="Disordered" evidence="1">
    <location>
        <begin position="174"/>
        <end position="210"/>
    </location>
</feature>
<organism evidence="2">
    <name type="scientific">Homalodisca liturata</name>
    <dbReference type="NCBI Taxonomy" id="320908"/>
    <lineage>
        <taxon>Eukaryota</taxon>
        <taxon>Metazoa</taxon>
        <taxon>Ecdysozoa</taxon>
        <taxon>Arthropoda</taxon>
        <taxon>Hexapoda</taxon>
        <taxon>Insecta</taxon>
        <taxon>Pterygota</taxon>
        <taxon>Neoptera</taxon>
        <taxon>Paraneoptera</taxon>
        <taxon>Hemiptera</taxon>
        <taxon>Auchenorrhyncha</taxon>
        <taxon>Membracoidea</taxon>
        <taxon>Cicadellidae</taxon>
        <taxon>Cicadellinae</taxon>
        <taxon>Proconiini</taxon>
        <taxon>Homalodisca</taxon>
    </lineage>
</organism>
<evidence type="ECO:0000313" key="2">
    <source>
        <dbReference type="EMBL" id="JAS74639.1"/>
    </source>
</evidence>